<evidence type="ECO:0000313" key="6">
    <source>
        <dbReference type="Proteomes" id="UP000007394"/>
    </source>
</evidence>
<feature type="transmembrane region" description="Helical" evidence="4">
    <location>
        <begin position="348"/>
        <end position="373"/>
    </location>
</feature>
<proteinExistence type="predicted"/>
<dbReference type="Gene3D" id="1.20.1250.20">
    <property type="entry name" value="MFS general substrate transporter like domains"/>
    <property type="match status" value="2"/>
</dbReference>
<reference evidence="5 6" key="1">
    <citation type="journal article" date="2012" name="Front. Microbiol.">
        <title>Complete genome of Ignavibacterium album, a metabolically versatile, flagellated, facultative anaerobe from the phylum Chlorobi.</title>
        <authorList>
            <person name="Liu Z."/>
            <person name="Frigaard N.-U."/>
            <person name="Vogl K."/>
            <person name="Iino T."/>
            <person name="Ohkuma M."/>
            <person name="Overmann J."/>
            <person name="Bryant D.A."/>
        </authorList>
    </citation>
    <scope>NUCLEOTIDE SEQUENCE [LARGE SCALE GENOMIC DNA]</scope>
    <source>
        <strain evidence="6">DSM 19864 / JCM 16511 / NBRC 101810 / Mat9-16</strain>
    </source>
</reference>
<dbReference type="Pfam" id="PF07690">
    <property type="entry name" value="MFS_1"/>
    <property type="match status" value="1"/>
</dbReference>
<gene>
    <name evidence="5" type="ordered locus">IALB_1105</name>
</gene>
<dbReference type="PANTHER" id="PTHR23526">
    <property type="entry name" value="INTEGRAL MEMBRANE TRANSPORT PROTEIN-RELATED"/>
    <property type="match status" value="1"/>
</dbReference>
<feature type="transmembrane region" description="Helical" evidence="4">
    <location>
        <begin position="43"/>
        <end position="62"/>
    </location>
</feature>
<dbReference type="InterPro" id="IPR036259">
    <property type="entry name" value="MFS_trans_sf"/>
</dbReference>
<dbReference type="InterPro" id="IPR011701">
    <property type="entry name" value="MFS"/>
</dbReference>
<evidence type="ECO:0000313" key="5">
    <source>
        <dbReference type="EMBL" id="AFH48816.1"/>
    </source>
</evidence>
<feature type="transmembrane region" description="Helical" evidence="4">
    <location>
        <begin position="261"/>
        <end position="282"/>
    </location>
</feature>
<keyword evidence="2 4" id="KW-1133">Transmembrane helix</keyword>
<dbReference type="KEGG" id="ial:IALB_1105"/>
<feature type="transmembrane region" description="Helical" evidence="4">
    <location>
        <begin position="176"/>
        <end position="195"/>
    </location>
</feature>
<dbReference type="STRING" id="945713.IALB_1105"/>
<sequence length="413" mass="46597">MLDKNSFAFIWHAFWLSLAETFTDKNSVLPGLILLAGGTQTDIGTLTAIMIGVPLISQIVFASLLLKKPYKKKYLLIGIYLRVTAFLGVALSIYFLKEFTPQLFILIVFLWMALFSISGAFAGISYNDLLGKSIESIKRKKFFVIKQLTTSVGILISAFVLKKLFIGFSYPDNYKYAFTLAGILLFIGTFGYYFVKERSTIVDENEISFIKIIKSIPSQLAQNKNLKYLVIISNLIGLTITITPFYIAYARKLFVLNNELISNFLFYQIIGMIFSNLFWHYLIKRIAFKGMIKISVLLYSIVPVSALILSQLNSVEIFPLLFLLVGAAISANRIAIDGALIEISDDSNRVLFTGIFGSLNIVSVIFPLLISFIIAEFSYQIVFIIFPLITLTAYYFIRKMDCPADMDLLDTIK</sequence>
<feature type="transmembrane region" description="Helical" evidence="4">
    <location>
        <begin position="317"/>
        <end position="336"/>
    </location>
</feature>
<keyword evidence="3 4" id="KW-0472">Membrane</keyword>
<dbReference type="eggNOG" id="COG2814">
    <property type="taxonomic scope" value="Bacteria"/>
</dbReference>
<accession>I0AIK9</accession>
<dbReference type="GO" id="GO:0022857">
    <property type="term" value="F:transmembrane transporter activity"/>
    <property type="evidence" value="ECO:0007669"/>
    <property type="project" value="InterPro"/>
</dbReference>
<dbReference type="Proteomes" id="UP000007394">
    <property type="component" value="Chromosome"/>
</dbReference>
<protein>
    <recommendedName>
        <fullName evidence="7">Major facilitator superfamily permease</fullName>
    </recommendedName>
</protein>
<dbReference type="RefSeq" id="WP_014559971.1">
    <property type="nucleotide sequence ID" value="NC_017464.1"/>
</dbReference>
<evidence type="ECO:0000256" key="2">
    <source>
        <dbReference type="ARBA" id="ARBA00022989"/>
    </source>
</evidence>
<evidence type="ECO:0000256" key="4">
    <source>
        <dbReference type="SAM" id="Phobius"/>
    </source>
</evidence>
<feature type="transmembrane region" description="Helical" evidence="4">
    <location>
        <begin position="148"/>
        <end position="170"/>
    </location>
</feature>
<name>I0AIK9_IGNAJ</name>
<feature type="transmembrane region" description="Helical" evidence="4">
    <location>
        <begin position="379"/>
        <end position="397"/>
    </location>
</feature>
<evidence type="ECO:0000256" key="3">
    <source>
        <dbReference type="ARBA" id="ARBA00023136"/>
    </source>
</evidence>
<keyword evidence="1 4" id="KW-0812">Transmembrane</keyword>
<feature type="transmembrane region" description="Helical" evidence="4">
    <location>
        <begin position="294"/>
        <end position="311"/>
    </location>
</feature>
<dbReference type="AlphaFoldDB" id="I0AIK9"/>
<feature type="transmembrane region" description="Helical" evidence="4">
    <location>
        <begin position="102"/>
        <end position="127"/>
    </location>
</feature>
<dbReference type="OrthoDB" id="1116620at2"/>
<dbReference type="PANTHER" id="PTHR23526:SF1">
    <property type="entry name" value="MAJOR FACILITATOR SUPERFAMILY MFS_1"/>
    <property type="match status" value="1"/>
</dbReference>
<evidence type="ECO:0008006" key="7">
    <source>
        <dbReference type="Google" id="ProtNLM"/>
    </source>
</evidence>
<keyword evidence="6" id="KW-1185">Reference proteome</keyword>
<dbReference type="EMBL" id="CP003418">
    <property type="protein sequence ID" value="AFH48816.1"/>
    <property type="molecule type" value="Genomic_DNA"/>
</dbReference>
<feature type="transmembrane region" description="Helical" evidence="4">
    <location>
        <begin position="74"/>
        <end position="96"/>
    </location>
</feature>
<feature type="transmembrane region" description="Helical" evidence="4">
    <location>
        <begin position="228"/>
        <end position="249"/>
    </location>
</feature>
<dbReference type="InterPro" id="IPR052528">
    <property type="entry name" value="Sugar_transport-like"/>
</dbReference>
<dbReference type="HOGENOM" id="CLU_048252_1_0_10"/>
<dbReference type="SUPFAM" id="SSF103473">
    <property type="entry name" value="MFS general substrate transporter"/>
    <property type="match status" value="1"/>
</dbReference>
<organism evidence="5 6">
    <name type="scientific">Ignavibacterium album (strain DSM 19864 / JCM 16511 / NBRC 101810 / Mat9-16)</name>
    <dbReference type="NCBI Taxonomy" id="945713"/>
    <lineage>
        <taxon>Bacteria</taxon>
        <taxon>Pseudomonadati</taxon>
        <taxon>Ignavibacteriota</taxon>
        <taxon>Ignavibacteria</taxon>
        <taxon>Ignavibacteriales</taxon>
        <taxon>Ignavibacteriaceae</taxon>
        <taxon>Ignavibacterium</taxon>
    </lineage>
</organism>
<evidence type="ECO:0000256" key="1">
    <source>
        <dbReference type="ARBA" id="ARBA00022692"/>
    </source>
</evidence>